<organism evidence="2">
    <name type="scientific">marine sediment metagenome</name>
    <dbReference type="NCBI Taxonomy" id="412755"/>
    <lineage>
        <taxon>unclassified sequences</taxon>
        <taxon>metagenomes</taxon>
        <taxon>ecological metagenomes</taxon>
    </lineage>
</organism>
<evidence type="ECO:0000313" key="2">
    <source>
        <dbReference type="EMBL" id="GAG88705.1"/>
    </source>
</evidence>
<feature type="region of interest" description="Disordered" evidence="1">
    <location>
        <begin position="147"/>
        <end position="198"/>
    </location>
</feature>
<protein>
    <submittedName>
        <fullName evidence="2">Uncharacterized protein</fullName>
    </submittedName>
</protein>
<evidence type="ECO:0000256" key="1">
    <source>
        <dbReference type="SAM" id="MobiDB-lite"/>
    </source>
</evidence>
<sequence>MDSETVSAEIADQLVLLAHELEEHRSLKEANTWTTSSFSGTGMPSTASAFDDGHLNVFRPTAIGNRTESFHDLLHTLIEPFEKEENLRIKFKVVRVAREDATIKTTVDYEASTPRRQHNARWKLTWEKVDESFKITSLQIEDFEEIQSQSTQFQEEGSKRYEHRKQPDAAQAPPGKVAPANDPAGVGSCGSGLRLRAE</sequence>
<name>X1B177_9ZZZZ</name>
<comment type="caution">
    <text evidence="2">The sequence shown here is derived from an EMBL/GenBank/DDBJ whole genome shotgun (WGS) entry which is preliminary data.</text>
</comment>
<reference evidence="2" key="1">
    <citation type="journal article" date="2014" name="Front. Microbiol.">
        <title>High frequency of phylogenetically diverse reductive dehalogenase-homologous genes in deep subseafloor sedimentary metagenomes.</title>
        <authorList>
            <person name="Kawai M."/>
            <person name="Futagami T."/>
            <person name="Toyoda A."/>
            <person name="Takaki Y."/>
            <person name="Nishi S."/>
            <person name="Hori S."/>
            <person name="Arai W."/>
            <person name="Tsubouchi T."/>
            <person name="Morono Y."/>
            <person name="Uchiyama I."/>
            <person name="Ito T."/>
            <person name="Fujiyama A."/>
            <person name="Inagaki F."/>
            <person name="Takami H."/>
        </authorList>
    </citation>
    <scope>NUCLEOTIDE SEQUENCE</scope>
    <source>
        <strain evidence="2">Expedition CK06-06</strain>
    </source>
</reference>
<accession>X1B177</accession>
<proteinExistence type="predicted"/>
<gene>
    <name evidence="2" type="ORF">S01H4_22659</name>
</gene>
<dbReference type="AlphaFoldDB" id="X1B177"/>
<dbReference type="EMBL" id="BART01010416">
    <property type="protein sequence ID" value="GAG88705.1"/>
    <property type="molecule type" value="Genomic_DNA"/>
</dbReference>
<feature type="compositionally biased region" description="Basic and acidic residues" evidence="1">
    <location>
        <begin position="156"/>
        <end position="167"/>
    </location>
</feature>